<comment type="caution">
    <text evidence="2">The sequence shown here is derived from an EMBL/GenBank/DDBJ whole genome shotgun (WGS) entry which is preliminary data.</text>
</comment>
<name>A0AAV5NQQ8_9VIBR</name>
<dbReference type="Proteomes" id="UP001156690">
    <property type="component" value="Unassembled WGS sequence"/>
</dbReference>
<evidence type="ECO:0008006" key="4">
    <source>
        <dbReference type="Google" id="ProtNLM"/>
    </source>
</evidence>
<gene>
    <name evidence="2" type="ORF">GCM10007932_23270</name>
</gene>
<keyword evidence="1" id="KW-1133">Transmembrane helix</keyword>
<accession>A0AAV5NQQ8</accession>
<organism evidence="2 3">
    <name type="scientific">Vibrio penaeicida</name>
    <dbReference type="NCBI Taxonomy" id="104609"/>
    <lineage>
        <taxon>Bacteria</taxon>
        <taxon>Pseudomonadati</taxon>
        <taxon>Pseudomonadota</taxon>
        <taxon>Gammaproteobacteria</taxon>
        <taxon>Vibrionales</taxon>
        <taxon>Vibrionaceae</taxon>
        <taxon>Vibrio</taxon>
    </lineage>
</organism>
<keyword evidence="1" id="KW-0472">Membrane</keyword>
<reference evidence="3" key="1">
    <citation type="journal article" date="2019" name="Int. J. Syst. Evol. Microbiol.">
        <title>The Global Catalogue of Microorganisms (GCM) 10K type strain sequencing project: providing services to taxonomists for standard genome sequencing and annotation.</title>
        <authorList>
            <consortium name="The Broad Institute Genomics Platform"/>
            <consortium name="The Broad Institute Genome Sequencing Center for Infectious Disease"/>
            <person name="Wu L."/>
            <person name="Ma J."/>
        </authorList>
    </citation>
    <scope>NUCLEOTIDE SEQUENCE [LARGE SCALE GENOMIC DNA]</scope>
    <source>
        <strain evidence="3">NBRC 15640</strain>
    </source>
</reference>
<dbReference type="AlphaFoldDB" id="A0AAV5NQQ8"/>
<dbReference type="EMBL" id="BSNX01000025">
    <property type="protein sequence ID" value="GLQ72967.1"/>
    <property type="molecule type" value="Genomic_DNA"/>
</dbReference>
<keyword evidence="1" id="KW-0812">Transmembrane</keyword>
<feature type="transmembrane region" description="Helical" evidence="1">
    <location>
        <begin position="119"/>
        <end position="138"/>
    </location>
</feature>
<proteinExistence type="predicted"/>
<evidence type="ECO:0000313" key="3">
    <source>
        <dbReference type="Proteomes" id="UP001156690"/>
    </source>
</evidence>
<evidence type="ECO:0000256" key="1">
    <source>
        <dbReference type="SAM" id="Phobius"/>
    </source>
</evidence>
<keyword evidence="3" id="KW-1185">Reference proteome</keyword>
<protein>
    <recommendedName>
        <fullName evidence="4">DUF1269 domain-containing protein</fullName>
    </recommendedName>
</protein>
<sequence length="199" mass="22100">MFYKSLFESKNVLLVKHEYALFSALEAHMKRLYYITKDLDDAEEISDEVHANGIDDHHFYVLSRDDNGINTHHLHGGASLETAHIISGTQKALIAGAVAAGVLILFLTFFTNLFASSSFVPFALICIIALTTTVIVKMTGGSFDNYFMSLFNQHLDDGEVVIVIDVERDQAHRVEDILNRHPKAEFIADCSSIGSPIPD</sequence>
<feature type="transmembrane region" description="Helical" evidence="1">
    <location>
        <begin position="92"/>
        <end position="113"/>
    </location>
</feature>
<evidence type="ECO:0000313" key="2">
    <source>
        <dbReference type="EMBL" id="GLQ72967.1"/>
    </source>
</evidence>